<dbReference type="PROSITE" id="PS00701">
    <property type="entry name" value="RIBOSOMAL_L16_2"/>
    <property type="match status" value="1"/>
</dbReference>
<dbReference type="CDD" id="cd01433">
    <property type="entry name" value="Ribosomal_L16_L10e"/>
    <property type="match status" value="1"/>
</dbReference>
<sequence length="140" mass="15821">MLMPKRTKWRKPHREKLTGDTKGGAYVAFGDFGLQALECGYITARQIEATRVAITRKLRKGGKVWIRIFPDVAFTKKPLETRMGKGKGSPEFWVSPVKRGRIMFEVAGVPRETVERAFRTASYKLPIKVRLVAREGLGGE</sequence>
<dbReference type="HAMAP" id="MF_01342">
    <property type="entry name" value="Ribosomal_uL16"/>
    <property type="match status" value="1"/>
</dbReference>
<evidence type="ECO:0000256" key="7">
    <source>
        <dbReference type="RuleBase" id="RU004413"/>
    </source>
</evidence>
<dbReference type="GO" id="GO:0019843">
    <property type="term" value="F:rRNA binding"/>
    <property type="evidence" value="ECO:0007669"/>
    <property type="project" value="UniProtKB-UniRule"/>
</dbReference>
<evidence type="ECO:0000313" key="9">
    <source>
        <dbReference type="EMBL" id="SMG19078.1"/>
    </source>
</evidence>
<dbReference type="InterPro" id="IPR016180">
    <property type="entry name" value="Ribosomal_uL16_dom"/>
</dbReference>
<dbReference type="InterPro" id="IPR047873">
    <property type="entry name" value="Ribosomal_uL16"/>
</dbReference>
<dbReference type="SUPFAM" id="SSF54686">
    <property type="entry name" value="Ribosomal protein L16p/L10e"/>
    <property type="match status" value="1"/>
</dbReference>
<dbReference type="PANTHER" id="PTHR12220:SF13">
    <property type="entry name" value="LARGE RIBOSOMAL SUBUNIT PROTEIN UL16M"/>
    <property type="match status" value="1"/>
</dbReference>
<reference evidence="10" key="1">
    <citation type="submission" date="2017-04" db="EMBL/GenBank/DDBJ databases">
        <authorList>
            <person name="Varghese N."/>
            <person name="Submissions S."/>
        </authorList>
    </citation>
    <scope>NUCLEOTIDE SEQUENCE [LARGE SCALE GENOMIC DNA]</scope>
    <source>
        <strain evidence="10">USBA 82</strain>
    </source>
</reference>
<dbReference type="Proteomes" id="UP000193355">
    <property type="component" value="Unassembled WGS sequence"/>
</dbReference>
<dbReference type="Gene3D" id="3.90.1170.10">
    <property type="entry name" value="Ribosomal protein L10e/L16"/>
    <property type="match status" value="1"/>
</dbReference>
<keyword evidence="10" id="KW-1185">Reference proteome</keyword>
<evidence type="ECO:0000256" key="4">
    <source>
        <dbReference type="ARBA" id="ARBA00023274"/>
    </source>
</evidence>
<evidence type="ECO:0000256" key="8">
    <source>
        <dbReference type="RuleBase" id="RU004414"/>
    </source>
</evidence>
<dbReference type="PROSITE" id="PS00586">
    <property type="entry name" value="RIBOSOMAL_L16_1"/>
    <property type="match status" value="1"/>
</dbReference>
<evidence type="ECO:0000256" key="5">
    <source>
        <dbReference type="ARBA" id="ARBA00035198"/>
    </source>
</evidence>
<keyword evidence="6 8" id="KW-0694">RNA-binding</keyword>
<dbReference type="STRING" id="561720.SAMN06275492_10588"/>
<organism evidence="9 10">
    <name type="scientific">Dethiosulfovibrio salsuginis</name>
    <dbReference type="NCBI Taxonomy" id="561720"/>
    <lineage>
        <taxon>Bacteria</taxon>
        <taxon>Thermotogati</taxon>
        <taxon>Synergistota</taxon>
        <taxon>Synergistia</taxon>
        <taxon>Synergistales</taxon>
        <taxon>Dethiosulfovibrionaceae</taxon>
        <taxon>Dethiosulfovibrio</taxon>
    </lineage>
</organism>
<protein>
    <recommendedName>
        <fullName evidence="5 6">Large ribosomal subunit protein uL16</fullName>
    </recommendedName>
</protein>
<dbReference type="GO" id="GO:0022625">
    <property type="term" value="C:cytosolic large ribosomal subunit"/>
    <property type="evidence" value="ECO:0007669"/>
    <property type="project" value="TreeGrafter"/>
</dbReference>
<dbReference type="EMBL" id="FXBB01000005">
    <property type="protein sequence ID" value="SMG19078.1"/>
    <property type="molecule type" value="Genomic_DNA"/>
</dbReference>
<dbReference type="GO" id="GO:0000049">
    <property type="term" value="F:tRNA binding"/>
    <property type="evidence" value="ECO:0007669"/>
    <property type="project" value="UniProtKB-KW"/>
</dbReference>
<dbReference type="InterPro" id="IPR036920">
    <property type="entry name" value="Ribosomal_uL16_sf"/>
</dbReference>
<proteinExistence type="inferred from homology"/>
<comment type="similarity">
    <text evidence="1 6 7">Belongs to the universal ribosomal protein uL16 family.</text>
</comment>
<dbReference type="PRINTS" id="PR00060">
    <property type="entry name" value="RIBOSOMALL16"/>
</dbReference>
<dbReference type="NCBIfam" id="TIGR01164">
    <property type="entry name" value="rplP_bact"/>
    <property type="match status" value="1"/>
</dbReference>
<keyword evidence="4 6" id="KW-0687">Ribonucleoprotein</keyword>
<dbReference type="InterPro" id="IPR020798">
    <property type="entry name" value="Ribosomal_uL16_CS"/>
</dbReference>
<dbReference type="Pfam" id="PF00252">
    <property type="entry name" value="Ribosomal_L16"/>
    <property type="match status" value="1"/>
</dbReference>
<dbReference type="GO" id="GO:0003735">
    <property type="term" value="F:structural constituent of ribosome"/>
    <property type="evidence" value="ECO:0007669"/>
    <property type="project" value="InterPro"/>
</dbReference>
<keyword evidence="3 6" id="KW-0689">Ribosomal protein</keyword>
<dbReference type="PANTHER" id="PTHR12220">
    <property type="entry name" value="50S/60S RIBOSOMAL PROTEIN L16"/>
    <property type="match status" value="1"/>
</dbReference>
<dbReference type="RefSeq" id="WP_085543987.1">
    <property type="nucleotide sequence ID" value="NZ_FXBB01000005.1"/>
</dbReference>
<evidence type="ECO:0000256" key="1">
    <source>
        <dbReference type="ARBA" id="ARBA00008931"/>
    </source>
</evidence>
<dbReference type="InterPro" id="IPR000114">
    <property type="entry name" value="Ribosomal_uL16_bact-type"/>
</dbReference>
<evidence type="ECO:0000313" key="10">
    <source>
        <dbReference type="Proteomes" id="UP000193355"/>
    </source>
</evidence>
<evidence type="ECO:0000256" key="6">
    <source>
        <dbReference type="HAMAP-Rule" id="MF_01342"/>
    </source>
</evidence>
<keyword evidence="6 8" id="KW-0699">rRNA-binding</keyword>
<dbReference type="OrthoDB" id="9802589at2"/>
<dbReference type="FunFam" id="3.90.1170.10:FF:000001">
    <property type="entry name" value="50S ribosomal protein L16"/>
    <property type="match status" value="1"/>
</dbReference>
<evidence type="ECO:0000256" key="3">
    <source>
        <dbReference type="ARBA" id="ARBA00022980"/>
    </source>
</evidence>
<comment type="function">
    <text evidence="6 8">Binds 23S rRNA and is also seen to make contacts with the A and possibly P site tRNAs.</text>
</comment>
<accession>A0A1X7IVI5</accession>
<comment type="subunit">
    <text evidence="6 8">Part of the 50S ribosomal subunit.</text>
</comment>
<keyword evidence="2 6" id="KW-0820">tRNA-binding</keyword>
<gene>
    <name evidence="6" type="primary">rplP</name>
    <name evidence="9" type="ORF">SAMN06275492_10588</name>
</gene>
<evidence type="ECO:0000256" key="2">
    <source>
        <dbReference type="ARBA" id="ARBA00022555"/>
    </source>
</evidence>
<dbReference type="AlphaFoldDB" id="A0A1X7IVI5"/>
<name>A0A1X7IVI5_9BACT</name>
<dbReference type="GO" id="GO:0006412">
    <property type="term" value="P:translation"/>
    <property type="evidence" value="ECO:0007669"/>
    <property type="project" value="UniProtKB-UniRule"/>
</dbReference>